<keyword evidence="2" id="KW-1185">Reference proteome</keyword>
<reference evidence="1" key="1">
    <citation type="submission" date="2022-12" db="EMBL/GenBank/DDBJ databases">
        <title>Genome Sequence of Lasiodiplodia mahajangana.</title>
        <authorList>
            <person name="Buettner E."/>
        </authorList>
    </citation>
    <scope>NUCLEOTIDE SEQUENCE</scope>
    <source>
        <strain evidence="1">VT137</strain>
    </source>
</reference>
<comment type="caution">
    <text evidence="1">The sequence shown here is derived from an EMBL/GenBank/DDBJ whole genome shotgun (WGS) entry which is preliminary data.</text>
</comment>
<evidence type="ECO:0000313" key="1">
    <source>
        <dbReference type="EMBL" id="KAJ8124860.1"/>
    </source>
</evidence>
<organism evidence="1 2">
    <name type="scientific">Lasiodiplodia mahajangana</name>
    <dbReference type="NCBI Taxonomy" id="1108764"/>
    <lineage>
        <taxon>Eukaryota</taxon>
        <taxon>Fungi</taxon>
        <taxon>Dikarya</taxon>
        <taxon>Ascomycota</taxon>
        <taxon>Pezizomycotina</taxon>
        <taxon>Dothideomycetes</taxon>
        <taxon>Dothideomycetes incertae sedis</taxon>
        <taxon>Botryosphaeriales</taxon>
        <taxon>Botryosphaeriaceae</taxon>
        <taxon>Lasiodiplodia</taxon>
    </lineage>
</organism>
<proteinExistence type="predicted"/>
<dbReference type="Proteomes" id="UP001153332">
    <property type="component" value="Unassembled WGS sequence"/>
</dbReference>
<dbReference type="EMBL" id="JAPUUL010002716">
    <property type="protein sequence ID" value="KAJ8124860.1"/>
    <property type="molecule type" value="Genomic_DNA"/>
</dbReference>
<sequence length="216" mass="23908">MATDLTIRNLTATPLELKVVERFEGETTSDAVKDDVKKLAANLTSKITDIFNSTSEAVSPNVRIKSEVRDHRDVSIPLKSFETRTTDIRAADPGREVLRLTFESEGHRYQADVPSASQRSITMKKLDGGPNEYAAVYVQAGGCLSIFSSANLPRWMREIRDDYPLTALSIPGTHNSPTCHVALPSVRCQAVGVREQLENGRIPHLTHRQQVLQGAR</sequence>
<evidence type="ECO:0000313" key="2">
    <source>
        <dbReference type="Proteomes" id="UP001153332"/>
    </source>
</evidence>
<protein>
    <submittedName>
        <fullName evidence="1">Uncharacterized protein</fullName>
    </submittedName>
</protein>
<accession>A0ACC2JBN6</accession>
<name>A0ACC2JBN6_9PEZI</name>
<gene>
    <name evidence="1" type="ORF">O1611_g8778</name>
</gene>